<accession>A0A453PIW7</accession>
<dbReference type="SUPFAM" id="SSF53474">
    <property type="entry name" value="alpha/beta-Hydrolases"/>
    <property type="match status" value="1"/>
</dbReference>
<reference evidence="1" key="5">
    <citation type="journal article" date="2021" name="G3 (Bethesda)">
        <title>Aegilops tauschii genome assembly Aet v5.0 features greater sequence contiguity and improved annotation.</title>
        <authorList>
            <person name="Wang L."/>
            <person name="Zhu T."/>
            <person name="Rodriguez J.C."/>
            <person name="Deal K.R."/>
            <person name="Dubcovsky J."/>
            <person name="McGuire P.E."/>
            <person name="Lux T."/>
            <person name="Spannagl M."/>
            <person name="Mayer K.F.X."/>
            <person name="Baldrich P."/>
            <person name="Meyers B.C."/>
            <person name="Huo N."/>
            <person name="Gu Y.Q."/>
            <person name="Zhou H."/>
            <person name="Devos K.M."/>
            <person name="Bennetzen J.L."/>
            <person name="Unver T."/>
            <person name="Budak H."/>
            <person name="Gulick P.J."/>
            <person name="Galiba G."/>
            <person name="Kalapos B."/>
            <person name="Nelson D.R."/>
            <person name="Li P."/>
            <person name="You F.M."/>
            <person name="Luo M.C."/>
            <person name="Dvorak J."/>
        </authorList>
    </citation>
    <scope>NUCLEOTIDE SEQUENCE [LARGE SCALE GENOMIC DNA]</scope>
    <source>
        <strain evidence="1">cv. AL8/78</strain>
    </source>
</reference>
<dbReference type="GO" id="GO:0010150">
    <property type="term" value="P:leaf senescence"/>
    <property type="evidence" value="ECO:0007669"/>
    <property type="project" value="EnsemblPlants"/>
</dbReference>
<dbReference type="Pfam" id="PF02450">
    <property type="entry name" value="LCAT"/>
    <property type="match status" value="1"/>
</dbReference>
<dbReference type="InterPro" id="IPR029058">
    <property type="entry name" value="AB_hydrolase_fold"/>
</dbReference>
<dbReference type="InterPro" id="IPR003386">
    <property type="entry name" value="LACT/PDAT_acylTrfase"/>
</dbReference>
<keyword evidence="2" id="KW-1185">Reference proteome</keyword>
<dbReference type="EnsemblPlants" id="AET6Gv20748300.13">
    <property type="protein sequence ID" value="AET6Gv20748300.13"/>
    <property type="gene ID" value="AET6Gv20748300"/>
</dbReference>
<protein>
    <recommendedName>
        <fullName evidence="3">Phospholipid--sterol O-acyltransferase</fullName>
    </recommendedName>
</protein>
<evidence type="ECO:0000313" key="2">
    <source>
        <dbReference type="Proteomes" id="UP000015105"/>
    </source>
</evidence>
<dbReference type="Gene3D" id="3.40.50.1820">
    <property type="entry name" value="alpha/beta hydrolase"/>
    <property type="match status" value="1"/>
</dbReference>
<dbReference type="Gramene" id="AET6Gv20748300.13">
    <property type="protein sequence ID" value="AET6Gv20748300.13"/>
    <property type="gene ID" value="AET6Gv20748300"/>
</dbReference>
<name>A0A453PIW7_AEGTS</name>
<evidence type="ECO:0008006" key="3">
    <source>
        <dbReference type="Google" id="ProtNLM"/>
    </source>
</evidence>
<reference evidence="2" key="1">
    <citation type="journal article" date="2014" name="Science">
        <title>Ancient hybridizations among the ancestral genomes of bread wheat.</title>
        <authorList>
            <consortium name="International Wheat Genome Sequencing Consortium,"/>
            <person name="Marcussen T."/>
            <person name="Sandve S.R."/>
            <person name="Heier L."/>
            <person name="Spannagl M."/>
            <person name="Pfeifer M."/>
            <person name="Jakobsen K.S."/>
            <person name="Wulff B.B."/>
            <person name="Steuernagel B."/>
            <person name="Mayer K.F."/>
            <person name="Olsen O.A."/>
        </authorList>
    </citation>
    <scope>NUCLEOTIDE SEQUENCE [LARGE SCALE GENOMIC DNA]</scope>
    <source>
        <strain evidence="2">cv. AL8/78</strain>
    </source>
</reference>
<evidence type="ECO:0000313" key="1">
    <source>
        <dbReference type="EnsemblPlants" id="AET6Gv20748300.13"/>
    </source>
</evidence>
<proteinExistence type="predicted"/>
<dbReference type="GO" id="GO:0016127">
    <property type="term" value="P:sterol catabolic process"/>
    <property type="evidence" value="ECO:0007669"/>
    <property type="project" value="EnsemblPlants"/>
</dbReference>
<reference evidence="2" key="2">
    <citation type="journal article" date="2017" name="Nat. Plants">
        <title>The Aegilops tauschii genome reveals multiple impacts of transposons.</title>
        <authorList>
            <person name="Zhao G."/>
            <person name="Zou C."/>
            <person name="Li K."/>
            <person name="Wang K."/>
            <person name="Li T."/>
            <person name="Gao L."/>
            <person name="Zhang X."/>
            <person name="Wang H."/>
            <person name="Yang Z."/>
            <person name="Liu X."/>
            <person name="Jiang W."/>
            <person name="Mao L."/>
            <person name="Kong X."/>
            <person name="Jiao Y."/>
            <person name="Jia J."/>
        </authorList>
    </citation>
    <scope>NUCLEOTIDE SEQUENCE [LARGE SCALE GENOMIC DNA]</scope>
    <source>
        <strain evidence="2">cv. AL8/78</strain>
    </source>
</reference>
<dbReference type="PANTHER" id="PTHR11440">
    <property type="entry name" value="LECITHIN-CHOLESTEROL ACYLTRANSFERASE-RELATED"/>
    <property type="match status" value="1"/>
</dbReference>
<dbReference type="AlphaFoldDB" id="A0A453PIW7"/>
<dbReference type="Proteomes" id="UP000015105">
    <property type="component" value="Chromosome 6D"/>
</dbReference>
<dbReference type="GO" id="GO:0004607">
    <property type="term" value="F:phosphatidylcholine-sterol O-acyltransferase activity"/>
    <property type="evidence" value="ECO:0007669"/>
    <property type="project" value="EnsemblPlants"/>
</dbReference>
<dbReference type="GO" id="GO:0080096">
    <property type="term" value="F:phosphatidate-sterol O-acyltransferase activity"/>
    <property type="evidence" value="ECO:0007669"/>
    <property type="project" value="EnsemblPlants"/>
</dbReference>
<organism evidence="1 2">
    <name type="scientific">Aegilops tauschii subsp. strangulata</name>
    <name type="common">Goatgrass</name>
    <dbReference type="NCBI Taxonomy" id="200361"/>
    <lineage>
        <taxon>Eukaryota</taxon>
        <taxon>Viridiplantae</taxon>
        <taxon>Streptophyta</taxon>
        <taxon>Embryophyta</taxon>
        <taxon>Tracheophyta</taxon>
        <taxon>Spermatophyta</taxon>
        <taxon>Magnoliopsida</taxon>
        <taxon>Liliopsida</taxon>
        <taxon>Poales</taxon>
        <taxon>Poaceae</taxon>
        <taxon>BOP clade</taxon>
        <taxon>Pooideae</taxon>
        <taxon>Triticodae</taxon>
        <taxon>Triticeae</taxon>
        <taxon>Triticinae</taxon>
        <taxon>Aegilops</taxon>
    </lineage>
</organism>
<dbReference type="GO" id="GO:0080095">
    <property type="term" value="F:phosphatidylethanolamine-sterol O-acyltransferase activity"/>
    <property type="evidence" value="ECO:0007669"/>
    <property type="project" value="EnsemblPlants"/>
</dbReference>
<reference evidence="1" key="4">
    <citation type="submission" date="2019-03" db="UniProtKB">
        <authorList>
            <consortium name="EnsemblPlants"/>
        </authorList>
    </citation>
    <scope>IDENTIFICATION</scope>
</reference>
<reference evidence="1" key="3">
    <citation type="journal article" date="2017" name="Nature">
        <title>Genome sequence of the progenitor of the wheat D genome Aegilops tauschii.</title>
        <authorList>
            <person name="Luo M.C."/>
            <person name="Gu Y.Q."/>
            <person name="Puiu D."/>
            <person name="Wang H."/>
            <person name="Twardziok S.O."/>
            <person name="Deal K.R."/>
            <person name="Huo N."/>
            <person name="Zhu T."/>
            <person name="Wang L."/>
            <person name="Wang Y."/>
            <person name="McGuire P.E."/>
            <person name="Liu S."/>
            <person name="Long H."/>
            <person name="Ramasamy R.K."/>
            <person name="Rodriguez J.C."/>
            <person name="Van S.L."/>
            <person name="Yuan L."/>
            <person name="Wang Z."/>
            <person name="Xia Z."/>
            <person name="Xiao L."/>
            <person name="Anderson O.D."/>
            <person name="Ouyang S."/>
            <person name="Liang Y."/>
            <person name="Zimin A.V."/>
            <person name="Pertea G."/>
            <person name="Qi P."/>
            <person name="Bennetzen J.L."/>
            <person name="Dai X."/>
            <person name="Dawson M.W."/>
            <person name="Muller H.G."/>
            <person name="Kugler K."/>
            <person name="Rivarola-Duarte L."/>
            <person name="Spannagl M."/>
            <person name="Mayer K.F.X."/>
            <person name="Lu F.H."/>
            <person name="Bevan M.W."/>
            <person name="Leroy P."/>
            <person name="Li P."/>
            <person name="You F.M."/>
            <person name="Sun Q."/>
            <person name="Liu Z."/>
            <person name="Lyons E."/>
            <person name="Wicker T."/>
            <person name="Salzberg S.L."/>
            <person name="Devos K.M."/>
            <person name="Dvorak J."/>
        </authorList>
    </citation>
    <scope>NUCLEOTIDE SEQUENCE [LARGE SCALE GENOMIC DNA]</scope>
    <source>
        <strain evidence="1">cv. AL8/78</strain>
    </source>
</reference>
<sequence length="649" mass="74015">SSQNHLEMPPWRFRSGDLACAMVIAVATATAASVVVAAGAADGEAEFDYRKLSGIIIPGFASTQLRAWSVLDCPYSPFDFNPLDSVWLDSTKLFSAVNCWLKCMLLDPYNQTDHPECKSRPDSGLSAITELDPGYITGPLSSIWKEWVKWCVDFGIEANAIIAVPYDWRLPPSMLEERDLYFHKLKLTFEIALKLRGGPSLVFAHSMGNNVFRYFLEWLKLEIAPKHYIQWLDKHIHAYFAVGAPLLGSTESVRATLSGTTSGLPITEGTARLMFNSFAASLWLLPFSKYCKADNVYWKHFFEGKAHINRQQCDEMEYSSDNSGWPTTLVSIEVPTVRGTDAYPSIMDITEDITSNMECGKPTLLSFSAREVSDGTLFKTMLDYDPQSKALIHQLEKYYQGDPVLNPLTPWERPPIKNVFCIYGIDTKTEVGYYFAPSGKPYPDNWIITDVIYEFERSLLSRSGHSFSGKPNNSSGDGTVSYNSLSWCKQWLGPKVNITRTPQAEHDGSDLQTRMNAEHHHGEDLFPNMTRAPHVKYITYYEDAESIPGWRTAVWELDKANHRNIVRMPVVMRELWLEMWHDMHPHSKSKFVTKAFRGPLRHEDCHWDYAKARCAFPEFCEYRYTFGDVHLGMSCRLKYSSTKLLRQYL</sequence>
<dbReference type="STRING" id="200361.A0A453PIW7"/>